<organism evidence="2 3">
    <name type="scientific">Nephila pilipes</name>
    <name type="common">Giant wood spider</name>
    <name type="synonym">Nephila maculata</name>
    <dbReference type="NCBI Taxonomy" id="299642"/>
    <lineage>
        <taxon>Eukaryota</taxon>
        <taxon>Metazoa</taxon>
        <taxon>Ecdysozoa</taxon>
        <taxon>Arthropoda</taxon>
        <taxon>Chelicerata</taxon>
        <taxon>Arachnida</taxon>
        <taxon>Araneae</taxon>
        <taxon>Araneomorphae</taxon>
        <taxon>Entelegynae</taxon>
        <taxon>Araneoidea</taxon>
        <taxon>Nephilidae</taxon>
        <taxon>Nephila</taxon>
    </lineage>
</organism>
<accession>A0A8X6MK27</accession>
<proteinExistence type="predicted"/>
<sequence>MNSVLLDDFFFLHDSEAETSGSLTESDILNSVTNKNSTAMDCNEHEDKNKNNDNAEINKPSYDEMINSFDTIRRGLQSEENTPEGNFGALQKREVYYETKHFFKQKT</sequence>
<protein>
    <submittedName>
        <fullName evidence="2">Uncharacterized protein</fullName>
    </submittedName>
</protein>
<dbReference type="AlphaFoldDB" id="A0A8X6MK27"/>
<dbReference type="OrthoDB" id="6449114at2759"/>
<keyword evidence="3" id="KW-1185">Reference proteome</keyword>
<feature type="region of interest" description="Disordered" evidence="1">
    <location>
        <begin position="38"/>
        <end position="60"/>
    </location>
</feature>
<dbReference type="EMBL" id="BMAW01094433">
    <property type="protein sequence ID" value="GFS65440.1"/>
    <property type="molecule type" value="Genomic_DNA"/>
</dbReference>
<comment type="caution">
    <text evidence="2">The sequence shown here is derived from an EMBL/GenBank/DDBJ whole genome shotgun (WGS) entry which is preliminary data.</text>
</comment>
<evidence type="ECO:0000313" key="2">
    <source>
        <dbReference type="EMBL" id="GFS65440.1"/>
    </source>
</evidence>
<evidence type="ECO:0000256" key="1">
    <source>
        <dbReference type="SAM" id="MobiDB-lite"/>
    </source>
</evidence>
<evidence type="ECO:0000313" key="3">
    <source>
        <dbReference type="Proteomes" id="UP000887013"/>
    </source>
</evidence>
<dbReference type="Proteomes" id="UP000887013">
    <property type="component" value="Unassembled WGS sequence"/>
</dbReference>
<feature type="compositionally biased region" description="Basic and acidic residues" evidence="1">
    <location>
        <begin position="42"/>
        <end position="53"/>
    </location>
</feature>
<reference evidence="2" key="1">
    <citation type="submission" date="2020-08" db="EMBL/GenBank/DDBJ databases">
        <title>Multicomponent nature underlies the extraordinary mechanical properties of spider dragline silk.</title>
        <authorList>
            <person name="Kono N."/>
            <person name="Nakamura H."/>
            <person name="Mori M."/>
            <person name="Yoshida Y."/>
            <person name="Ohtoshi R."/>
            <person name="Malay A.D."/>
            <person name="Moran D.A.P."/>
            <person name="Tomita M."/>
            <person name="Numata K."/>
            <person name="Arakawa K."/>
        </authorList>
    </citation>
    <scope>NUCLEOTIDE SEQUENCE</scope>
</reference>
<name>A0A8X6MK27_NEPPI</name>
<gene>
    <name evidence="2" type="primary">AVEN_60013_1</name>
    <name evidence="2" type="ORF">NPIL_76111</name>
</gene>